<dbReference type="GO" id="GO:0016020">
    <property type="term" value="C:membrane"/>
    <property type="evidence" value="ECO:0007669"/>
    <property type="project" value="UniProtKB-SubCell"/>
</dbReference>
<comment type="similarity">
    <text evidence="2">Belongs to the band 7/mec-2 family. HflC subfamily.</text>
</comment>
<evidence type="ECO:0000256" key="1">
    <source>
        <dbReference type="ARBA" id="ARBA00004370"/>
    </source>
</evidence>
<evidence type="ECO:0000256" key="5">
    <source>
        <dbReference type="ARBA" id="ARBA00023136"/>
    </source>
</evidence>
<dbReference type="InterPro" id="IPR036013">
    <property type="entry name" value="Band_7/SPFH_dom_sf"/>
</dbReference>
<dbReference type="InterPro" id="IPR001107">
    <property type="entry name" value="Band_7"/>
</dbReference>
<dbReference type="Pfam" id="PF01145">
    <property type="entry name" value="Band_7"/>
    <property type="match status" value="1"/>
</dbReference>
<reference evidence="7" key="1">
    <citation type="journal article" date="2014" name="Front. Microbiol.">
        <title>High frequency of phylogenetically diverse reductive dehalogenase-homologous genes in deep subseafloor sedimentary metagenomes.</title>
        <authorList>
            <person name="Kawai M."/>
            <person name="Futagami T."/>
            <person name="Toyoda A."/>
            <person name="Takaki Y."/>
            <person name="Nishi S."/>
            <person name="Hori S."/>
            <person name="Arai W."/>
            <person name="Tsubouchi T."/>
            <person name="Morono Y."/>
            <person name="Uchiyama I."/>
            <person name="Ito T."/>
            <person name="Fujiyama A."/>
            <person name="Inagaki F."/>
            <person name="Takami H."/>
        </authorList>
    </citation>
    <scope>NUCLEOTIDE SEQUENCE</scope>
    <source>
        <strain evidence="7">Expedition CK06-06</strain>
    </source>
</reference>
<dbReference type="SUPFAM" id="SSF117892">
    <property type="entry name" value="Band 7/SPFH domain"/>
    <property type="match status" value="1"/>
</dbReference>
<protein>
    <recommendedName>
        <fullName evidence="6">Band 7 domain-containing protein</fullName>
    </recommendedName>
</protein>
<organism evidence="7">
    <name type="scientific">marine sediment metagenome</name>
    <dbReference type="NCBI Taxonomy" id="412755"/>
    <lineage>
        <taxon>unclassified sequences</taxon>
        <taxon>metagenomes</taxon>
        <taxon>ecological metagenomes</taxon>
    </lineage>
</organism>
<keyword evidence="4" id="KW-1133">Transmembrane helix</keyword>
<name>X1K346_9ZZZZ</name>
<evidence type="ECO:0000259" key="6">
    <source>
        <dbReference type="SMART" id="SM00244"/>
    </source>
</evidence>
<evidence type="ECO:0000256" key="4">
    <source>
        <dbReference type="ARBA" id="ARBA00022989"/>
    </source>
</evidence>
<keyword evidence="5" id="KW-0472">Membrane</keyword>
<accession>X1K346</accession>
<sequence length="209" mass="23811">MKAKLIFSTVAVIVLVLAYYSLFTVNEKEFVVVTQFGKPVKTLQQAGLYFKRPGFLETVNRIEKRAKVLKTQPIQLLLGDKNPLIITCYVCWKISDPLTFLQSLTSSDIVEQKIGDMVNSLLGSTLGDYTIENIISVRPELVKLEEIEARILEESEQKATEKYGIKIIDIGIRRLAYPQIVTQSVYNRMRAEREKEAKKYLAEGIDSFL</sequence>
<dbReference type="Gene3D" id="3.30.479.30">
    <property type="entry name" value="Band 7 domain"/>
    <property type="match status" value="1"/>
</dbReference>
<dbReference type="PANTHER" id="PTHR42911">
    <property type="entry name" value="MODULATOR OF FTSH PROTEASE HFLC"/>
    <property type="match status" value="1"/>
</dbReference>
<proteinExistence type="inferred from homology"/>
<dbReference type="EMBL" id="BARV01000700">
    <property type="protein sequence ID" value="GAI01437.1"/>
    <property type="molecule type" value="Genomic_DNA"/>
</dbReference>
<feature type="domain" description="Band 7" evidence="6">
    <location>
        <begin position="20"/>
        <end position="189"/>
    </location>
</feature>
<comment type="caution">
    <text evidence="7">The sequence shown here is derived from an EMBL/GenBank/DDBJ whole genome shotgun (WGS) entry which is preliminary data.</text>
</comment>
<dbReference type="InterPro" id="IPR010200">
    <property type="entry name" value="HflC"/>
</dbReference>
<evidence type="ECO:0000256" key="3">
    <source>
        <dbReference type="ARBA" id="ARBA00022692"/>
    </source>
</evidence>
<evidence type="ECO:0000256" key="2">
    <source>
        <dbReference type="ARBA" id="ARBA00007862"/>
    </source>
</evidence>
<dbReference type="AlphaFoldDB" id="X1K346"/>
<dbReference type="CDD" id="cd03405">
    <property type="entry name" value="SPFH_HflC"/>
    <property type="match status" value="1"/>
</dbReference>
<dbReference type="PANTHER" id="PTHR42911:SF1">
    <property type="entry name" value="MODULATOR OF FTSH PROTEASE HFLC"/>
    <property type="match status" value="1"/>
</dbReference>
<dbReference type="SMART" id="SM00244">
    <property type="entry name" value="PHB"/>
    <property type="match status" value="1"/>
</dbReference>
<evidence type="ECO:0000313" key="7">
    <source>
        <dbReference type="EMBL" id="GAI01437.1"/>
    </source>
</evidence>
<gene>
    <name evidence="7" type="ORF">S06H3_02402</name>
</gene>
<comment type="subcellular location">
    <subcellularLocation>
        <location evidence="1">Membrane</location>
    </subcellularLocation>
</comment>
<keyword evidence="3" id="KW-0812">Transmembrane</keyword>